<dbReference type="InterPro" id="IPR000847">
    <property type="entry name" value="LysR_HTH_N"/>
</dbReference>
<dbReference type="Proteomes" id="UP000092871">
    <property type="component" value="Unassembled WGS sequence"/>
</dbReference>
<dbReference type="NCBIfam" id="NF002964">
    <property type="entry name" value="PRK03635.1"/>
    <property type="match status" value="1"/>
</dbReference>
<gene>
    <name evidence="6" type="primary">iciA</name>
    <name evidence="6" type="ORF">MGA5115_00375</name>
    <name evidence="7" type="ORF">MGA5116_01936</name>
</gene>
<dbReference type="NCBIfam" id="TIGR03298">
    <property type="entry name" value="argP"/>
    <property type="match status" value="1"/>
</dbReference>
<evidence type="ECO:0000313" key="8">
    <source>
        <dbReference type="Proteomes" id="UP000092840"/>
    </source>
</evidence>
<dbReference type="PRINTS" id="PR00039">
    <property type="entry name" value="HTHLYSR"/>
</dbReference>
<dbReference type="SUPFAM" id="SSF53850">
    <property type="entry name" value="Periplasmic binding protein-like II"/>
    <property type="match status" value="1"/>
</dbReference>
<dbReference type="OrthoDB" id="3252676at2"/>
<protein>
    <submittedName>
        <fullName evidence="6">Chromosome initiation inhibitor</fullName>
    </submittedName>
</protein>
<dbReference type="EMBL" id="FLRB01000012">
    <property type="protein sequence ID" value="SBT21343.1"/>
    <property type="molecule type" value="Genomic_DNA"/>
</dbReference>
<keyword evidence="3" id="KW-0238">DNA-binding</keyword>
<dbReference type="SUPFAM" id="SSF46785">
    <property type="entry name" value="Winged helix' DNA-binding domain"/>
    <property type="match status" value="1"/>
</dbReference>
<organism evidence="6 9">
    <name type="scientific">Marinomonas gallaica</name>
    <dbReference type="NCBI Taxonomy" id="1806667"/>
    <lineage>
        <taxon>Bacteria</taxon>
        <taxon>Pseudomonadati</taxon>
        <taxon>Pseudomonadota</taxon>
        <taxon>Gammaproteobacteria</taxon>
        <taxon>Oceanospirillales</taxon>
        <taxon>Oceanospirillaceae</taxon>
        <taxon>Marinomonas</taxon>
    </lineage>
</organism>
<evidence type="ECO:0000256" key="4">
    <source>
        <dbReference type="ARBA" id="ARBA00023163"/>
    </source>
</evidence>
<evidence type="ECO:0000256" key="2">
    <source>
        <dbReference type="ARBA" id="ARBA00023015"/>
    </source>
</evidence>
<name>A0A1C3JMD4_9GAMM</name>
<evidence type="ECO:0000259" key="5">
    <source>
        <dbReference type="PROSITE" id="PS50931"/>
    </source>
</evidence>
<evidence type="ECO:0000313" key="9">
    <source>
        <dbReference type="Proteomes" id="UP000092871"/>
    </source>
</evidence>
<keyword evidence="8" id="KW-1185">Reference proteome</keyword>
<evidence type="ECO:0000256" key="3">
    <source>
        <dbReference type="ARBA" id="ARBA00023125"/>
    </source>
</evidence>
<dbReference type="Proteomes" id="UP000092840">
    <property type="component" value="Unassembled WGS sequence"/>
</dbReference>
<keyword evidence="4" id="KW-0804">Transcription</keyword>
<proteinExistence type="inferred from homology"/>
<feature type="domain" description="HTH lysR-type" evidence="5">
    <location>
        <begin position="2"/>
        <end position="58"/>
    </location>
</feature>
<reference evidence="6 9" key="1">
    <citation type="submission" date="2016-06" db="EMBL/GenBank/DDBJ databases">
        <authorList>
            <person name="Kjaerup R.B."/>
            <person name="Dalgaard T.S."/>
            <person name="Juul-Madsen H.R."/>
        </authorList>
    </citation>
    <scope>NUCLEOTIDE SEQUENCE [LARGE SCALE GENOMIC DNA]</scope>
    <source>
        <strain evidence="6 9">CECT 5115</strain>
    </source>
</reference>
<dbReference type="EMBL" id="FLRA01000002">
    <property type="protein sequence ID" value="SBT16295.1"/>
    <property type="molecule type" value="Genomic_DNA"/>
</dbReference>
<dbReference type="PANTHER" id="PTHR30579:SF2">
    <property type="entry name" value="HTH-TYPE TRANSCRIPTIONAL REGULATOR ARGP"/>
    <property type="match status" value="1"/>
</dbReference>
<evidence type="ECO:0000256" key="1">
    <source>
        <dbReference type="ARBA" id="ARBA00009437"/>
    </source>
</evidence>
<evidence type="ECO:0000313" key="7">
    <source>
        <dbReference type="EMBL" id="SBT21343.1"/>
    </source>
</evidence>
<dbReference type="PROSITE" id="PS50931">
    <property type="entry name" value="HTH_LYSR"/>
    <property type="match status" value="1"/>
</dbReference>
<dbReference type="Gene3D" id="1.10.10.10">
    <property type="entry name" value="Winged helix-like DNA-binding domain superfamily/Winged helix DNA-binding domain"/>
    <property type="match status" value="1"/>
</dbReference>
<dbReference type="Pfam" id="PF00126">
    <property type="entry name" value="HTH_1"/>
    <property type="match status" value="1"/>
</dbReference>
<dbReference type="PANTHER" id="PTHR30579">
    <property type="entry name" value="TRANSCRIPTIONAL REGULATOR"/>
    <property type="match status" value="1"/>
</dbReference>
<dbReference type="InterPro" id="IPR050176">
    <property type="entry name" value="LTTR"/>
</dbReference>
<keyword evidence="2" id="KW-0805">Transcription regulation</keyword>
<dbReference type="AlphaFoldDB" id="A0A1C3JMD4"/>
<reference evidence="7 8" key="2">
    <citation type="submission" date="2016-06" db="EMBL/GenBank/DDBJ databases">
        <authorList>
            <person name="Rodrigo-Torres L."/>
            <person name="Arahal D.R."/>
        </authorList>
    </citation>
    <scope>NUCLEOTIDE SEQUENCE [LARGE SCALE GENOMIC DNA]</scope>
    <source>
        <strain evidence="7 8">CECT 5116</strain>
    </source>
</reference>
<dbReference type="GO" id="GO:0003677">
    <property type="term" value="F:DNA binding"/>
    <property type="evidence" value="ECO:0007669"/>
    <property type="project" value="UniProtKB-KW"/>
</dbReference>
<sequence>MLDYQAAYCFYQVAKLQSFEAAAQALSLTQSAVSQKVKRLEHSFGAPLLIRERPIRLTSLGEHLVTHIQKVLLLEDGLLELFHGSGSEEPLSIAVNNDVLATWFVDVLSQFSDVDSTILQVKSQDQSKTRELLQRGDVMACVCDVGAPVSGGRSVSLGNMTYELVATPEFVNKHFPNGIDETAVTKLPSLIYDEHDIALWRRYQQECLWIEADTRKSHWYPSSHGFVALVKSGTVCALIPSVQIKEELSSGQLISLFPNQRLKVPLFWHWYELGNPVLERLTKVVQSVTRTVLL</sequence>
<evidence type="ECO:0000313" key="6">
    <source>
        <dbReference type="EMBL" id="SBT16295.1"/>
    </source>
</evidence>
<dbReference type="InterPro" id="IPR036390">
    <property type="entry name" value="WH_DNA-bd_sf"/>
</dbReference>
<dbReference type="Gene3D" id="3.40.190.290">
    <property type="match status" value="1"/>
</dbReference>
<dbReference type="RefSeq" id="WP_067030958.1">
    <property type="nucleotide sequence ID" value="NZ_FLRA01000002.1"/>
</dbReference>
<dbReference type="GO" id="GO:0003700">
    <property type="term" value="F:DNA-binding transcription factor activity"/>
    <property type="evidence" value="ECO:0007669"/>
    <property type="project" value="InterPro"/>
</dbReference>
<comment type="similarity">
    <text evidence="1">Belongs to the LysR transcriptional regulatory family.</text>
</comment>
<accession>A0A1C3JMD4</accession>
<dbReference type="InterPro" id="IPR036388">
    <property type="entry name" value="WH-like_DNA-bd_sf"/>
</dbReference>
<dbReference type="InterPro" id="IPR017685">
    <property type="entry name" value="ArgP"/>
</dbReference>